<protein>
    <submittedName>
        <fullName evidence="1">Uncharacterized protein</fullName>
    </submittedName>
</protein>
<sequence length="480" mass="55175">MRNIPASYMNSSYDALWMYMHSETSQLGTEGDEKPFAQLDALYFYIFSRVERFDKLWPILGILVLLSAEAIEGLNESQVRDFASPSFIERVCMFEPGDVSLALDPLASLVSVPAQDLSIKILHASLFDFLLDPSRSGIYQLSLVRAHECLAKWRWRQIDFSMTQEMEDEAIWLFLKHCEEADLRDSLVEMIGRVATFLVGFLDTRDEQWWLHSTRIGNYELLVGRLSLIFLREDFPHGTVSSDFVCAVAEKWNQPASLGMSERFVRTLEPRLEAPEWNAHNGSWDRSFHRVVRQLRDLRPSRGQSTASSKPFPEQNISSIPGFLSGPRAVEHARELAKFPRQMPDSRSRDVQRAFMAMRLLFWTQRFLRDTSGLAFPRVATRWVLEATYALDPTGPSSDAALVLFVLSLLPYLPGTRVEPELHEEIRRRMKVLRERTALDYKMQEPIKEWALGLRAFPKITANYRREAAAYLKVCLGAAN</sequence>
<accession>A0A9W8TEH7</accession>
<dbReference type="EMBL" id="JANKHO010000070">
    <property type="protein sequence ID" value="KAJ3516037.1"/>
    <property type="molecule type" value="Genomic_DNA"/>
</dbReference>
<dbReference type="Proteomes" id="UP001148786">
    <property type="component" value="Unassembled WGS sequence"/>
</dbReference>
<organism evidence="1 2">
    <name type="scientific">Agrocybe chaxingu</name>
    <dbReference type="NCBI Taxonomy" id="84603"/>
    <lineage>
        <taxon>Eukaryota</taxon>
        <taxon>Fungi</taxon>
        <taxon>Dikarya</taxon>
        <taxon>Basidiomycota</taxon>
        <taxon>Agaricomycotina</taxon>
        <taxon>Agaricomycetes</taxon>
        <taxon>Agaricomycetidae</taxon>
        <taxon>Agaricales</taxon>
        <taxon>Agaricineae</taxon>
        <taxon>Strophariaceae</taxon>
        <taxon>Agrocybe</taxon>
    </lineage>
</organism>
<evidence type="ECO:0000313" key="1">
    <source>
        <dbReference type="EMBL" id="KAJ3516037.1"/>
    </source>
</evidence>
<dbReference type="OrthoDB" id="3032336at2759"/>
<proteinExistence type="predicted"/>
<keyword evidence="2" id="KW-1185">Reference proteome</keyword>
<gene>
    <name evidence="1" type="ORF">NLJ89_g1373</name>
</gene>
<name>A0A9W8TEH7_9AGAR</name>
<evidence type="ECO:0000313" key="2">
    <source>
        <dbReference type="Proteomes" id="UP001148786"/>
    </source>
</evidence>
<comment type="caution">
    <text evidence="1">The sequence shown here is derived from an EMBL/GenBank/DDBJ whole genome shotgun (WGS) entry which is preliminary data.</text>
</comment>
<reference evidence="1" key="1">
    <citation type="submission" date="2022-07" db="EMBL/GenBank/DDBJ databases">
        <title>Genome Sequence of Agrocybe chaxingu.</title>
        <authorList>
            <person name="Buettner E."/>
        </authorList>
    </citation>
    <scope>NUCLEOTIDE SEQUENCE</scope>
    <source>
        <strain evidence="1">MP-N11</strain>
    </source>
</reference>
<dbReference type="AlphaFoldDB" id="A0A9W8TEH7"/>